<comment type="caution">
    <text evidence="2">The sequence shown here is derived from an EMBL/GenBank/DDBJ whole genome shotgun (WGS) entry which is preliminary data.</text>
</comment>
<feature type="compositionally biased region" description="Basic and acidic residues" evidence="1">
    <location>
        <begin position="170"/>
        <end position="188"/>
    </location>
</feature>
<feature type="non-terminal residue" evidence="2">
    <location>
        <position position="249"/>
    </location>
</feature>
<evidence type="ECO:0000313" key="3">
    <source>
        <dbReference type="Proteomes" id="UP001189429"/>
    </source>
</evidence>
<keyword evidence="3" id="KW-1185">Reference proteome</keyword>
<feature type="compositionally biased region" description="Gly residues" evidence="1">
    <location>
        <begin position="190"/>
        <end position="211"/>
    </location>
</feature>
<accession>A0ABN9TYA5</accession>
<protein>
    <recommendedName>
        <fullName evidence="4">Centrosomal protein of 70 kDa</fullName>
    </recommendedName>
</protein>
<feature type="compositionally biased region" description="Basic and acidic residues" evidence="1">
    <location>
        <begin position="213"/>
        <end position="225"/>
    </location>
</feature>
<gene>
    <name evidence="2" type="ORF">PCOR1329_LOCUS43485</name>
</gene>
<feature type="region of interest" description="Disordered" evidence="1">
    <location>
        <begin position="169"/>
        <end position="225"/>
    </location>
</feature>
<name>A0ABN9TYA5_9DINO</name>
<reference evidence="2" key="1">
    <citation type="submission" date="2023-10" db="EMBL/GenBank/DDBJ databases">
        <authorList>
            <person name="Chen Y."/>
            <person name="Shah S."/>
            <person name="Dougan E. K."/>
            <person name="Thang M."/>
            <person name="Chan C."/>
        </authorList>
    </citation>
    <scope>NUCLEOTIDE SEQUENCE [LARGE SCALE GENOMIC DNA]</scope>
</reference>
<organism evidence="2 3">
    <name type="scientific">Prorocentrum cordatum</name>
    <dbReference type="NCBI Taxonomy" id="2364126"/>
    <lineage>
        <taxon>Eukaryota</taxon>
        <taxon>Sar</taxon>
        <taxon>Alveolata</taxon>
        <taxon>Dinophyceae</taxon>
        <taxon>Prorocentrales</taxon>
        <taxon>Prorocentraceae</taxon>
        <taxon>Prorocentrum</taxon>
    </lineage>
</organism>
<evidence type="ECO:0000256" key="1">
    <source>
        <dbReference type="SAM" id="MobiDB-lite"/>
    </source>
</evidence>
<feature type="non-terminal residue" evidence="2">
    <location>
        <position position="1"/>
    </location>
</feature>
<proteinExistence type="predicted"/>
<dbReference type="EMBL" id="CAUYUJ010015227">
    <property type="protein sequence ID" value="CAK0851320.1"/>
    <property type="molecule type" value="Genomic_DNA"/>
</dbReference>
<sequence length="249" mass="26634">EGAAKQGGADPGAVLKALLSGKRPDEVPRPLGLRARGDFGAVQATHLEFASVVSDVSVEGLPAECWPRRSRMFARAAHFRRRPSRSSHRVGELAAEAAKLKKVGVASPFVLVDLKKWLPEFAALKEVLQEEDREQTHRGALVSRSNLRNALLLLQDLLDLANAIKANGQEGKRKTLAEDACGRDEKPDAGSGGGSNGGARGSSDSGTGGGAQNDRRGSWSRGDLARPQRVVERPLLVVFWRPQAARAAQ</sequence>
<evidence type="ECO:0008006" key="4">
    <source>
        <dbReference type="Google" id="ProtNLM"/>
    </source>
</evidence>
<evidence type="ECO:0000313" key="2">
    <source>
        <dbReference type="EMBL" id="CAK0851320.1"/>
    </source>
</evidence>
<dbReference type="Proteomes" id="UP001189429">
    <property type="component" value="Unassembled WGS sequence"/>
</dbReference>